<reference evidence="1 2" key="1">
    <citation type="submission" date="2018-10" db="EMBL/GenBank/DDBJ databases">
        <authorList>
            <person name="Ekblom R."/>
            <person name="Jareborg N."/>
        </authorList>
    </citation>
    <scope>NUCLEOTIDE SEQUENCE [LARGE SCALE GENOMIC DNA]</scope>
    <source>
        <tissue evidence="1">Muscle</tissue>
    </source>
</reference>
<evidence type="ECO:0000313" key="1">
    <source>
        <dbReference type="EMBL" id="VCX10329.1"/>
    </source>
</evidence>
<dbReference type="Proteomes" id="UP000269945">
    <property type="component" value="Unassembled WGS sequence"/>
</dbReference>
<dbReference type="AlphaFoldDB" id="A0A9X9LZW1"/>
<dbReference type="EMBL" id="CYRY02033220">
    <property type="protein sequence ID" value="VCX10329.1"/>
    <property type="molecule type" value="Genomic_DNA"/>
</dbReference>
<gene>
    <name evidence="1" type="ORF">BN2614_LOCUS3</name>
</gene>
<evidence type="ECO:0000313" key="2">
    <source>
        <dbReference type="Proteomes" id="UP000269945"/>
    </source>
</evidence>
<protein>
    <submittedName>
        <fullName evidence="1">Uncharacterized protein</fullName>
    </submittedName>
</protein>
<proteinExistence type="predicted"/>
<sequence>MVQDNYLSCEASCFHWWVIFAVSSHNATTNTFDRYVLDLEAHTVPGRASFKASWCTSTDFTSVVTMTRAKVTTMPDLRTPVFTQPTGRERTNTTNFVDILERQTQGLVS</sequence>
<accession>A0A9X9LZW1</accession>
<keyword evidence="2" id="KW-1185">Reference proteome</keyword>
<name>A0A9X9LZW1_GULGU</name>
<organism evidence="1 2">
    <name type="scientific">Gulo gulo</name>
    <name type="common">Wolverine</name>
    <name type="synonym">Gluton</name>
    <dbReference type="NCBI Taxonomy" id="48420"/>
    <lineage>
        <taxon>Eukaryota</taxon>
        <taxon>Metazoa</taxon>
        <taxon>Chordata</taxon>
        <taxon>Craniata</taxon>
        <taxon>Vertebrata</taxon>
        <taxon>Euteleostomi</taxon>
        <taxon>Mammalia</taxon>
        <taxon>Eutheria</taxon>
        <taxon>Laurasiatheria</taxon>
        <taxon>Carnivora</taxon>
        <taxon>Caniformia</taxon>
        <taxon>Musteloidea</taxon>
        <taxon>Mustelidae</taxon>
        <taxon>Guloninae</taxon>
        <taxon>Gulo</taxon>
    </lineage>
</organism>
<comment type="caution">
    <text evidence="1">The sequence shown here is derived from an EMBL/GenBank/DDBJ whole genome shotgun (WGS) entry which is preliminary data.</text>
</comment>